<keyword evidence="3" id="KW-1185">Reference proteome</keyword>
<feature type="region of interest" description="Disordered" evidence="1">
    <location>
        <begin position="145"/>
        <end position="179"/>
    </location>
</feature>
<evidence type="ECO:0000313" key="2">
    <source>
        <dbReference type="EMBL" id="TKY89218.1"/>
    </source>
</evidence>
<feature type="region of interest" description="Disordered" evidence="1">
    <location>
        <begin position="547"/>
        <end position="612"/>
    </location>
</feature>
<accession>A0A4U7L0F3</accession>
<feature type="region of interest" description="Disordered" evidence="1">
    <location>
        <begin position="626"/>
        <end position="663"/>
    </location>
</feature>
<feature type="region of interest" description="Disordered" evidence="1">
    <location>
        <begin position="66"/>
        <end position="117"/>
    </location>
</feature>
<feature type="compositionally biased region" description="Basic and acidic residues" evidence="1">
    <location>
        <begin position="547"/>
        <end position="564"/>
    </location>
</feature>
<feature type="compositionally biased region" description="Basic and acidic residues" evidence="1">
    <location>
        <begin position="589"/>
        <end position="603"/>
    </location>
</feature>
<name>A0A4U7L0F3_9BASI</name>
<proteinExistence type="predicted"/>
<dbReference type="AlphaFoldDB" id="A0A4U7L0F3"/>
<organism evidence="2 3">
    <name type="scientific">Sporisorium graminicola</name>
    <dbReference type="NCBI Taxonomy" id="280036"/>
    <lineage>
        <taxon>Eukaryota</taxon>
        <taxon>Fungi</taxon>
        <taxon>Dikarya</taxon>
        <taxon>Basidiomycota</taxon>
        <taxon>Ustilaginomycotina</taxon>
        <taxon>Ustilaginomycetes</taxon>
        <taxon>Ustilaginales</taxon>
        <taxon>Ustilaginaceae</taxon>
        <taxon>Sporisorium</taxon>
    </lineage>
</organism>
<feature type="region of interest" description="Disordered" evidence="1">
    <location>
        <begin position="868"/>
        <end position="892"/>
    </location>
</feature>
<feature type="compositionally biased region" description="Low complexity" evidence="1">
    <location>
        <begin position="320"/>
        <end position="333"/>
    </location>
</feature>
<feature type="compositionally biased region" description="Pro residues" evidence="1">
    <location>
        <begin position="695"/>
        <end position="710"/>
    </location>
</feature>
<dbReference type="KEGG" id="sgra:EX895_001749"/>
<dbReference type="OrthoDB" id="2556718at2759"/>
<reference evidence="2 3" key="1">
    <citation type="submission" date="2019-05" db="EMBL/GenBank/DDBJ databases">
        <title>Sporisorium graminicola CBS 10092 draft sequencing and annotation.</title>
        <authorList>
            <person name="Solano-Gonzalez S."/>
            <person name="Caddick M.X."/>
            <person name="Darby A."/>
        </authorList>
    </citation>
    <scope>NUCLEOTIDE SEQUENCE [LARGE SCALE GENOMIC DNA]</scope>
    <source>
        <strain evidence="2 3">CBS 10092</strain>
    </source>
</reference>
<feature type="region of interest" description="Disordered" evidence="1">
    <location>
        <begin position="259"/>
        <end position="388"/>
    </location>
</feature>
<gene>
    <name evidence="2" type="ORF">EX895_001749</name>
</gene>
<dbReference type="RefSeq" id="XP_029741203.1">
    <property type="nucleotide sequence ID" value="XM_029882348.1"/>
</dbReference>
<evidence type="ECO:0000256" key="1">
    <source>
        <dbReference type="SAM" id="MobiDB-lite"/>
    </source>
</evidence>
<protein>
    <submittedName>
        <fullName evidence="2">Uncharacterized protein</fullName>
    </submittedName>
</protein>
<dbReference type="Proteomes" id="UP000306050">
    <property type="component" value="Chromosome SGRAM_12"/>
</dbReference>
<comment type="caution">
    <text evidence="2">The sequence shown here is derived from an EMBL/GenBank/DDBJ whole genome shotgun (WGS) entry which is preliminary data.</text>
</comment>
<feature type="compositionally biased region" description="Polar residues" evidence="1">
    <location>
        <begin position="654"/>
        <end position="663"/>
    </location>
</feature>
<feature type="compositionally biased region" description="Basic and acidic residues" evidence="1">
    <location>
        <begin position="869"/>
        <end position="880"/>
    </location>
</feature>
<evidence type="ECO:0000313" key="3">
    <source>
        <dbReference type="Proteomes" id="UP000306050"/>
    </source>
</evidence>
<sequence length="913" mass="96638">MSISPSTSMPQHTSLVPLDDIVSAPLDTPTDATACCDTFSDEQQTSRADSGQREIRLGRRPFQRLPIPGFVASSGNDTHDESEAASDASVGEWLGNEHGTEREGRESFPQSPGESLVSRFSPYQEERSPAAALFSRLVFGFHHAKDRRSRSRSSSDTRNGKQLHPSPPPAPRGGIELEPEDLVVVPKRKTGKRKPIPASLFAFGGGSREGPQLRSASVPDVFAETHFTSNEFGEEGIPHAIEARNSLGLFLPPPIEQQHATEAATATDPSVPDKVSQDSSLAFPPQQRLKRATRSISETHNRARRRFASLDADTTTAVGSARDNAASASLSDSSDSDSGGDDRRVPHSTKRGRTRSGSAPVYPSSSAADFAEQGEGERRYSIDQESRPLRRILRTRKGEMRSVYLSRTPPPTGAYPTSRHLQPLPLIQNLAAGEDGEVIEVLKTPEAASQPSFPLPRAAAMSSPAYASTASTRASFDSMHTRAGGAGSDYSDYGSLGPESGESLAMSTASMLVLQQQIQMQNYQMRELGVIPTGMVGAMMGRGVDGEERMSKRVVDAEKAKEGQDGLVQQYGAMRLGGRSSSEFESDREEARSSQDSDSRDRQGGAAGGLRHMVSDSVLAASSKEAEGSIGSLRQRRAKPPISIALAPSHKHSTSTNGTSSSRFSADLIGAAIPLRKKLSRSVLSPTATSGAIHSPPPCPPPSTPLPDLPVPRSAPLVAADGRRTLASKRSFVRSSSTPVSPHDAHPPSQRHRAQRGAPKSQSCTLDPAPAFTRLPASASASTSHDGGSTADSSVLHTPPLTGGLPFAFTPIYGVAPQREQQQFQQPVTPLSAQTDTSVATPVSAQPRVVGVVGGKFDSLLAFLSSDHSGADKGDAGERRRQSKAAAEGGGANDVLVATSSAASDEVVYGLAL</sequence>
<dbReference type="GeneID" id="40724644"/>
<feature type="compositionally biased region" description="Basic and acidic residues" evidence="1">
    <location>
        <begin position="375"/>
        <end position="388"/>
    </location>
</feature>
<feature type="compositionally biased region" description="Polar residues" evidence="1">
    <location>
        <begin position="779"/>
        <end position="796"/>
    </location>
</feature>
<feature type="region of interest" description="Disordered" evidence="1">
    <location>
        <begin position="686"/>
        <end position="798"/>
    </location>
</feature>
<dbReference type="EMBL" id="SRRM01000005">
    <property type="protein sequence ID" value="TKY89218.1"/>
    <property type="molecule type" value="Genomic_DNA"/>
</dbReference>